<evidence type="ECO:0000256" key="5">
    <source>
        <dbReference type="ARBA" id="ARBA00022723"/>
    </source>
</evidence>
<evidence type="ECO:0000256" key="10">
    <source>
        <dbReference type="ARBA" id="ARBA00023065"/>
    </source>
</evidence>
<keyword evidence="4 13" id="KW-0812">Transmembrane</keyword>
<keyword evidence="8 13" id="KW-1133">Transmembrane helix</keyword>
<evidence type="ECO:0000256" key="14">
    <source>
        <dbReference type="SAM" id="SignalP"/>
    </source>
</evidence>
<dbReference type="GO" id="GO:0002115">
    <property type="term" value="P:store-operated calcium entry"/>
    <property type="evidence" value="ECO:0007669"/>
    <property type="project" value="TreeGrafter"/>
</dbReference>
<keyword evidence="3" id="KW-0109">Calcium transport</keyword>
<feature type="region of interest" description="Disordered" evidence="12">
    <location>
        <begin position="667"/>
        <end position="690"/>
    </location>
</feature>
<keyword evidence="10" id="KW-0406">Ion transport</keyword>
<dbReference type="InterPro" id="IPR037608">
    <property type="entry name" value="STIM1/2"/>
</dbReference>
<evidence type="ECO:0000256" key="11">
    <source>
        <dbReference type="ARBA" id="ARBA00023136"/>
    </source>
</evidence>
<evidence type="ECO:0000313" key="16">
    <source>
        <dbReference type="EMBL" id="JAP52789.1"/>
    </source>
</evidence>
<proteinExistence type="predicted"/>
<feature type="region of interest" description="Disordered" evidence="12">
    <location>
        <begin position="242"/>
        <end position="274"/>
    </location>
</feature>
<reference evidence="16" key="1">
    <citation type="submission" date="2016-01" db="EMBL/GenBank/DDBJ databases">
        <title>Reference transcriptome for the parasite Schistocephalus solidus: insights into the molecular evolution of parasitism.</title>
        <authorList>
            <person name="Hebert F.O."/>
            <person name="Grambauer S."/>
            <person name="Barber I."/>
            <person name="Landry C.R."/>
            <person name="Aubin-Horth N."/>
        </authorList>
    </citation>
    <scope>NUCLEOTIDE SEQUENCE</scope>
</reference>
<dbReference type="AlphaFoldDB" id="A0A0X3PM08"/>
<dbReference type="Gene3D" id="1.10.287.3550">
    <property type="match status" value="1"/>
</dbReference>
<feature type="domain" description="SAM" evidence="15">
    <location>
        <begin position="106"/>
        <end position="174"/>
    </location>
</feature>
<dbReference type="InterPro" id="IPR001660">
    <property type="entry name" value="SAM"/>
</dbReference>
<dbReference type="Pfam" id="PF07647">
    <property type="entry name" value="SAM_2"/>
    <property type="match status" value="1"/>
</dbReference>
<dbReference type="Pfam" id="PF25578">
    <property type="entry name" value="EF-hand_STIM1"/>
    <property type="match status" value="1"/>
</dbReference>
<dbReference type="GO" id="GO:0005783">
    <property type="term" value="C:endoplasmic reticulum"/>
    <property type="evidence" value="ECO:0007669"/>
    <property type="project" value="TreeGrafter"/>
</dbReference>
<keyword evidence="7" id="KW-0106">Calcium</keyword>
<evidence type="ECO:0000256" key="1">
    <source>
        <dbReference type="ARBA" id="ARBA00004479"/>
    </source>
</evidence>
<dbReference type="InterPro" id="IPR032393">
    <property type="entry name" value="SOAR_STIM1/2"/>
</dbReference>
<evidence type="ECO:0000256" key="8">
    <source>
        <dbReference type="ARBA" id="ARBA00022989"/>
    </source>
</evidence>
<keyword evidence="2" id="KW-0813">Transport</keyword>
<feature type="chain" id="PRO_5007051192" description="SAM domain-containing protein" evidence="14">
    <location>
        <begin position="21"/>
        <end position="690"/>
    </location>
</feature>
<dbReference type="Gene3D" id="1.10.238.180">
    <property type="match status" value="1"/>
</dbReference>
<comment type="subcellular location">
    <subcellularLocation>
        <location evidence="1">Membrane</location>
        <topology evidence="1">Single-pass type I membrane protein</topology>
    </subcellularLocation>
</comment>
<name>A0A0X3PM08_SCHSO</name>
<keyword evidence="5" id="KW-0479">Metal-binding</keyword>
<evidence type="ECO:0000256" key="6">
    <source>
        <dbReference type="ARBA" id="ARBA00022729"/>
    </source>
</evidence>
<sequence length="690" mass="76406">MFFICIFLFWFALVTVSVHANVCHQEDHLSSCRKKTLAFEAISDLHAQLDGDSSGGVDFSEAEKFLKDKLSSPVDLRHQKDLSQDDGIISLFDLWVAWQRNPAHNWTVQETIRWLGEGVELPQYDQVFLLHNVDGETLPRLVMRNQTYLNDHLGVKNQFHRRKLVLKTMDLILFGPPKKLSASYKELSVITACAFGIFLLSFFCINYHYTRKMRGRDAQAADGLYAAEQTLRELQQKLKEADPLSFNGRVTSTDGGEHSRLTDSGRSSDQTPISSSGLIWRKSALRNAATTVTPSRANLSGGGGGGGGAGTGGIFFHLPQAEDETAILSPPPQDWEDGSYKQQQFSPLSPSSSLTDPTAAATGSWTNSLRSRRHAGLRDSASTKSVNAALNNNELYLWLQLTHELELRSYWEKRAAAARQLLAAKEACDRVRRKRNSLMGSIRLVHSDNLDDVDCKLNAARQVLENVSDDLQERTIRWSRIEELTGMRLQEPVDMQWLITHLSIIDESLPLNFIAGRSSVGASERSIIVPPLEFPDFSDGHSDWSGSLSSKLPVDLRLIEKRLQPSSYRKTSFQQEPGYVGKYRSGDTSGRSSPDAVEFPIPPARIPRNYSFVRPFATFWRRKTRSKYPSHGPPLVAPCSTPVGVTTAPCTSASVVAAAGGGALITVSPSTSSDSCHRGISSDPAKCERP</sequence>
<feature type="signal peptide" evidence="14">
    <location>
        <begin position="1"/>
        <end position="20"/>
    </location>
</feature>
<dbReference type="Gene3D" id="1.10.150.50">
    <property type="entry name" value="Transcription Factor, Ets-1"/>
    <property type="match status" value="1"/>
</dbReference>
<keyword evidence="11 13" id="KW-0472">Membrane</keyword>
<feature type="compositionally biased region" description="Polar residues" evidence="12">
    <location>
        <begin position="264"/>
        <end position="274"/>
    </location>
</feature>
<dbReference type="GO" id="GO:0051049">
    <property type="term" value="P:regulation of transport"/>
    <property type="evidence" value="ECO:0007669"/>
    <property type="project" value="UniProtKB-ARBA"/>
</dbReference>
<dbReference type="GO" id="GO:0005886">
    <property type="term" value="C:plasma membrane"/>
    <property type="evidence" value="ECO:0007669"/>
    <property type="project" value="TreeGrafter"/>
</dbReference>
<dbReference type="InterPro" id="IPR057835">
    <property type="entry name" value="EF-hand_STIM1/2"/>
</dbReference>
<keyword evidence="9" id="KW-0175">Coiled coil</keyword>
<dbReference type="GO" id="GO:0005509">
    <property type="term" value="F:calcium ion binding"/>
    <property type="evidence" value="ECO:0007669"/>
    <property type="project" value="TreeGrafter"/>
</dbReference>
<evidence type="ECO:0000256" key="9">
    <source>
        <dbReference type="ARBA" id="ARBA00023054"/>
    </source>
</evidence>
<feature type="compositionally biased region" description="Low complexity" evidence="12">
    <location>
        <begin position="346"/>
        <end position="362"/>
    </location>
</feature>
<dbReference type="PANTHER" id="PTHR15136:SF5">
    <property type="entry name" value="STROMAL INTERACTION MOLECULE HOMOLOG"/>
    <property type="match status" value="1"/>
</dbReference>
<evidence type="ECO:0000256" key="2">
    <source>
        <dbReference type="ARBA" id="ARBA00022448"/>
    </source>
</evidence>
<dbReference type="EMBL" id="GEEE01010436">
    <property type="protein sequence ID" value="JAP52789.1"/>
    <property type="molecule type" value="Transcribed_RNA"/>
</dbReference>
<evidence type="ECO:0000256" key="4">
    <source>
        <dbReference type="ARBA" id="ARBA00022692"/>
    </source>
</evidence>
<dbReference type="CDD" id="cd11722">
    <property type="entry name" value="SOAR"/>
    <property type="match status" value="1"/>
</dbReference>
<dbReference type="GO" id="GO:0005246">
    <property type="term" value="F:calcium channel regulator activity"/>
    <property type="evidence" value="ECO:0007669"/>
    <property type="project" value="InterPro"/>
</dbReference>
<dbReference type="InterPro" id="IPR013761">
    <property type="entry name" value="SAM/pointed_sf"/>
</dbReference>
<dbReference type="GO" id="GO:0006874">
    <property type="term" value="P:intracellular calcium ion homeostasis"/>
    <property type="evidence" value="ECO:0007669"/>
    <property type="project" value="TreeGrafter"/>
</dbReference>
<accession>A0A0X3PM08</accession>
<keyword evidence="6 14" id="KW-0732">Signal</keyword>
<organism evidence="16">
    <name type="scientific">Schistocephalus solidus</name>
    <name type="common">Tapeworm</name>
    <dbReference type="NCBI Taxonomy" id="70667"/>
    <lineage>
        <taxon>Eukaryota</taxon>
        <taxon>Metazoa</taxon>
        <taxon>Spiralia</taxon>
        <taxon>Lophotrochozoa</taxon>
        <taxon>Platyhelminthes</taxon>
        <taxon>Cestoda</taxon>
        <taxon>Eucestoda</taxon>
        <taxon>Diphyllobothriidea</taxon>
        <taxon>Diphyllobothriidae</taxon>
        <taxon>Schistocephalus</taxon>
    </lineage>
</organism>
<evidence type="ECO:0000256" key="12">
    <source>
        <dbReference type="SAM" id="MobiDB-lite"/>
    </source>
</evidence>
<dbReference type="Pfam" id="PF16533">
    <property type="entry name" value="SOAR"/>
    <property type="match status" value="1"/>
</dbReference>
<feature type="region of interest" description="Disordered" evidence="12">
    <location>
        <begin position="329"/>
        <end position="371"/>
    </location>
</feature>
<protein>
    <recommendedName>
        <fullName evidence="15">SAM domain-containing protein</fullName>
    </recommendedName>
</protein>
<evidence type="ECO:0000256" key="13">
    <source>
        <dbReference type="SAM" id="Phobius"/>
    </source>
</evidence>
<gene>
    <name evidence="16" type="ORF">TR151204</name>
</gene>
<evidence type="ECO:0000256" key="3">
    <source>
        <dbReference type="ARBA" id="ARBA00022568"/>
    </source>
</evidence>
<feature type="transmembrane region" description="Helical" evidence="13">
    <location>
        <begin position="187"/>
        <end position="209"/>
    </location>
</feature>
<dbReference type="SMART" id="SM00454">
    <property type="entry name" value="SAM"/>
    <property type="match status" value="1"/>
</dbReference>
<dbReference type="PANTHER" id="PTHR15136">
    <property type="entry name" value="STROMAL INTERACTION MOLECULE HOMOLOG"/>
    <property type="match status" value="1"/>
</dbReference>
<dbReference type="PROSITE" id="PS50105">
    <property type="entry name" value="SAM_DOMAIN"/>
    <property type="match status" value="1"/>
</dbReference>
<evidence type="ECO:0000256" key="7">
    <source>
        <dbReference type="ARBA" id="ARBA00022837"/>
    </source>
</evidence>
<evidence type="ECO:0000259" key="15">
    <source>
        <dbReference type="PROSITE" id="PS50105"/>
    </source>
</evidence>
<dbReference type="SUPFAM" id="SSF47769">
    <property type="entry name" value="SAM/Pointed domain"/>
    <property type="match status" value="1"/>
</dbReference>